<keyword evidence="8" id="KW-1185">Reference proteome</keyword>
<reference evidence="7 8" key="1">
    <citation type="journal article" date="2019" name="Syst. Appl. Microbiol.">
        <title>Microvirga tunisiensis sp. nov., a root nodule symbiotic bacterium isolated from Lupinus micranthus and L. luteus grown in Northern Tunisia.</title>
        <authorList>
            <person name="Msaddak A."/>
            <person name="Rejili M."/>
            <person name="Duran D."/>
            <person name="Mars M."/>
            <person name="Palacios J.M."/>
            <person name="Ruiz-Argueso T."/>
            <person name="Rey L."/>
            <person name="Imperial J."/>
        </authorList>
    </citation>
    <scope>NUCLEOTIDE SEQUENCE [LARGE SCALE GENOMIC DNA]</scope>
    <source>
        <strain evidence="7 8">Lmie10</strain>
    </source>
</reference>
<organism evidence="7 8">
    <name type="scientific">Microvirga tunisiensis</name>
    <dbReference type="NCBI Taxonomy" id="2108360"/>
    <lineage>
        <taxon>Bacteria</taxon>
        <taxon>Pseudomonadati</taxon>
        <taxon>Pseudomonadota</taxon>
        <taxon>Alphaproteobacteria</taxon>
        <taxon>Hyphomicrobiales</taxon>
        <taxon>Methylobacteriaceae</taxon>
        <taxon>Microvirga</taxon>
    </lineage>
</organism>
<keyword evidence="4 6" id="KW-1133">Transmembrane helix</keyword>
<proteinExistence type="predicted"/>
<dbReference type="EMBL" id="VOSK01000018">
    <property type="protein sequence ID" value="MPR25194.1"/>
    <property type="molecule type" value="Genomic_DNA"/>
</dbReference>
<evidence type="ECO:0000256" key="2">
    <source>
        <dbReference type="ARBA" id="ARBA00022475"/>
    </source>
</evidence>
<dbReference type="GO" id="GO:0015171">
    <property type="term" value="F:amino acid transmembrane transporter activity"/>
    <property type="evidence" value="ECO:0007669"/>
    <property type="project" value="TreeGrafter"/>
</dbReference>
<sequence length="211" mass="21401">MSWLHEPVFLKAMVLGFCVAAPIGPVGILCINRSLGGGAVLGLATGLGASTVQVGWILIATASAASSLIIRPDSSIAHLASLSTATLLIWMGIRAIRRGGNIPPGLKAAPTLLVCLTTYTSGVVLAASNPVTGILFITAAPTITPFGTGSFETKIALATGTFLGSAIWWAALSGCVAIFRSQLRPSIIQIVNRGSGVLLLSLAGGVLAKVV</sequence>
<protein>
    <recommendedName>
        <fullName evidence="9">LysE family translocator</fullName>
    </recommendedName>
</protein>
<evidence type="ECO:0000256" key="5">
    <source>
        <dbReference type="ARBA" id="ARBA00023136"/>
    </source>
</evidence>
<evidence type="ECO:0008006" key="9">
    <source>
        <dbReference type="Google" id="ProtNLM"/>
    </source>
</evidence>
<evidence type="ECO:0000256" key="4">
    <source>
        <dbReference type="ARBA" id="ARBA00022989"/>
    </source>
</evidence>
<keyword evidence="5 6" id="KW-0472">Membrane</keyword>
<evidence type="ECO:0000313" key="7">
    <source>
        <dbReference type="EMBL" id="MPR25194.1"/>
    </source>
</evidence>
<dbReference type="RefSeq" id="WP_152710656.1">
    <property type="nucleotide sequence ID" value="NZ_VOSJ01000017.1"/>
</dbReference>
<dbReference type="InterPro" id="IPR001123">
    <property type="entry name" value="LeuE-type"/>
</dbReference>
<dbReference type="PANTHER" id="PTHR30086">
    <property type="entry name" value="ARGININE EXPORTER PROTEIN ARGO"/>
    <property type="match status" value="1"/>
</dbReference>
<evidence type="ECO:0000256" key="1">
    <source>
        <dbReference type="ARBA" id="ARBA00004651"/>
    </source>
</evidence>
<comment type="subcellular location">
    <subcellularLocation>
        <location evidence="1">Cell membrane</location>
        <topology evidence="1">Multi-pass membrane protein</topology>
    </subcellularLocation>
</comment>
<accession>A0A5N7MGA8</accession>
<feature type="transmembrane region" description="Helical" evidence="6">
    <location>
        <begin position="12"/>
        <end position="31"/>
    </location>
</feature>
<feature type="transmembrane region" description="Helical" evidence="6">
    <location>
        <begin position="155"/>
        <end position="178"/>
    </location>
</feature>
<keyword evidence="3 6" id="KW-0812">Transmembrane</keyword>
<dbReference type="Proteomes" id="UP000403266">
    <property type="component" value="Unassembled WGS sequence"/>
</dbReference>
<feature type="transmembrane region" description="Helical" evidence="6">
    <location>
        <begin position="43"/>
        <end position="70"/>
    </location>
</feature>
<feature type="transmembrane region" description="Helical" evidence="6">
    <location>
        <begin position="76"/>
        <end position="96"/>
    </location>
</feature>
<dbReference type="AlphaFoldDB" id="A0A5N7MGA8"/>
<evidence type="ECO:0000256" key="6">
    <source>
        <dbReference type="SAM" id="Phobius"/>
    </source>
</evidence>
<name>A0A5N7MGA8_9HYPH</name>
<dbReference type="PANTHER" id="PTHR30086:SF20">
    <property type="entry name" value="ARGININE EXPORTER PROTEIN ARGO-RELATED"/>
    <property type="match status" value="1"/>
</dbReference>
<dbReference type="Pfam" id="PF01810">
    <property type="entry name" value="LysE"/>
    <property type="match status" value="1"/>
</dbReference>
<dbReference type="OrthoDB" id="7874789at2"/>
<comment type="caution">
    <text evidence="7">The sequence shown here is derived from an EMBL/GenBank/DDBJ whole genome shotgun (WGS) entry which is preliminary data.</text>
</comment>
<evidence type="ECO:0000313" key="8">
    <source>
        <dbReference type="Proteomes" id="UP000403266"/>
    </source>
</evidence>
<dbReference type="GO" id="GO:0005886">
    <property type="term" value="C:plasma membrane"/>
    <property type="evidence" value="ECO:0007669"/>
    <property type="project" value="UniProtKB-SubCell"/>
</dbReference>
<gene>
    <name evidence="7" type="ORF">FS320_08080</name>
</gene>
<keyword evidence="2" id="KW-1003">Cell membrane</keyword>
<evidence type="ECO:0000256" key="3">
    <source>
        <dbReference type="ARBA" id="ARBA00022692"/>
    </source>
</evidence>
<feature type="transmembrane region" description="Helical" evidence="6">
    <location>
        <begin position="190"/>
        <end position="208"/>
    </location>
</feature>